<dbReference type="InterPro" id="IPR038899">
    <property type="entry name" value="METTL22"/>
</dbReference>
<dbReference type="PANTHER" id="PTHR23108">
    <property type="entry name" value="METHYLTRANSFERASE-RELATED"/>
    <property type="match status" value="1"/>
</dbReference>
<dbReference type="PANTHER" id="PTHR23108:SF0">
    <property type="entry name" value="METHYLTRANSFERASE-LIKE PROTEIN 22"/>
    <property type="match status" value="1"/>
</dbReference>
<reference evidence="1" key="2">
    <citation type="submission" date="2023-06" db="EMBL/GenBank/DDBJ databases">
        <authorList>
            <person name="Ma L."/>
            <person name="Liu K.-W."/>
            <person name="Li Z."/>
            <person name="Hsiao Y.-Y."/>
            <person name="Qi Y."/>
            <person name="Fu T."/>
            <person name="Tang G."/>
            <person name="Zhang D."/>
            <person name="Sun W.-H."/>
            <person name="Liu D.-K."/>
            <person name="Li Y."/>
            <person name="Chen G.-Z."/>
            <person name="Liu X.-D."/>
            <person name="Liao X.-Y."/>
            <person name="Jiang Y.-T."/>
            <person name="Yu X."/>
            <person name="Hao Y."/>
            <person name="Huang J."/>
            <person name="Zhao X.-W."/>
            <person name="Ke S."/>
            <person name="Chen Y.-Y."/>
            <person name="Wu W.-L."/>
            <person name="Hsu J.-L."/>
            <person name="Lin Y.-F."/>
            <person name="Huang M.-D."/>
            <person name="Li C.-Y."/>
            <person name="Huang L."/>
            <person name="Wang Z.-W."/>
            <person name="Zhao X."/>
            <person name="Zhong W.-Y."/>
            <person name="Peng D.-H."/>
            <person name="Ahmad S."/>
            <person name="Lan S."/>
            <person name="Zhang J.-S."/>
            <person name="Tsai W.-C."/>
            <person name="Van De Peer Y."/>
            <person name="Liu Z.-J."/>
        </authorList>
    </citation>
    <scope>NUCLEOTIDE SEQUENCE</scope>
    <source>
        <strain evidence="1">SCP</strain>
        <tissue evidence="1">Leaves</tissue>
    </source>
</reference>
<dbReference type="GO" id="GO:0005634">
    <property type="term" value="C:nucleus"/>
    <property type="evidence" value="ECO:0007669"/>
    <property type="project" value="TreeGrafter"/>
</dbReference>
<proteinExistence type="predicted"/>
<dbReference type="CDD" id="cd02440">
    <property type="entry name" value="AdoMet_MTases"/>
    <property type="match status" value="1"/>
</dbReference>
<evidence type="ECO:0000313" key="1">
    <source>
        <dbReference type="EMBL" id="KAK1269221.1"/>
    </source>
</evidence>
<evidence type="ECO:0008006" key="3">
    <source>
        <dbReference type="Google" id="ProtNLM"/>
    </source>
</evidence>
<dbReference type="Proteomes" id="UP001179952">
    <property type="component" value="Unassembled WGS sequence"/>
</dbReference>
<dbReference type="InterPro" id="IPR019410">
    <property type="entry name" value="Methyltransf_16"/>
</dbReference>
<evidence type="ECO:0000313" key="2">
    <source>
        <dbReference type="Proteomes" id="UP001179952"/>
    </source>
</evidence>
<reference evidence="1" key="1">
    <citation type="journal article" date="2023" name="Nat. Commun.">
        <title>Diploid and tetraploid genomes of Acorus and the evolution of monocots.</title>
        <authorList>
            <person name="Ma L."/>
            <person name="Liu K.W."/>
            <person name="Li Z."/>
            <person name="Hsiao Y.Y."/>
            <person name="Qi Y."/>
            <person name="Fu T."/>
            <person name="Tang G.D."/>
            <person name="Zhang D."/>
            <person name="Sun W.H."/>
            <person name="Liu D.K."/>
            <person name="Li Y."/>
            <person name="Chen G.Z."/>
            <person name="Liu X.D."/>
            <person name="Liao X.Y."/>
            <person name="Jiang Y.T."/>
            <person name="Yu X."/>
            <person name="Hao Y."/>
            <person name="Huang J."/>
            <person name="Zhao X.W."/>
            <person name="Ke S."/>
            <person name="Chen Y.Y."/>
            <person name="Wu W.L."/>
            <person name="Hsu J.L."/>
            <person name="Lin Y.F."/>
            <person name="Huang M.D."/>
            <person name="Li C.Y."/>
            <person name="Huang L."/>
            <person name="Wang Z.W."/>
            <person name="Zhao X."/>
            <person name="Zhong W.Y."/>
            <person name="Peng D.H."/>
            <person name="Ahmad S."/>
            <person name="Lan S."/>
            <person name="Zhang J.S."/>
            <person name="Tsai W.C."/>
            <person name="Van de Peer Y."/>
            <person name="Liu Z.J."/>
        </authorList>
    </citation>
    <scope>NUCLEOTIDE SEQUENCE</scope>
    <source>
        <strain evidence="1">SCP</strain>
    </source>
</reference>
<dbReference type="SUPFAM" id="SSF53335">
    <property type="entry name" value="S-adenosyl-L-methionine-dependent methyltransferases"/>
    <property type="match status" value="1"/>
</dbReference>
<gene>
    <name evidence="1" type="ORF">QJS04_geneDACA006405</name>
</gene>
<dbReference type="GO" id="GO:0008276">
    <property type="term" value="F:protein methyltransferase activity"/>
    <property type="evidence" value="ECO:0007669"/>
    <property type="project" value="InterPro"/>
</dbReference>
<name>A0AAV9AXY4_ACOGR</name>
<sequence>MEAASMEEEGVDEQQQVMREVHLRCQPRFSVPYISHFSFSLPHDSLSERFSNSSNGERHSSCQIGLDEDGDLVLARRKKQSFNHILSIQHKIISSIPSVGLQVWRAALVLADFILHKVSTSSDFDGFSSLELGAGTGFVSIALASCAKVVFVTDIGTEILDNCVFNAHVNSNVFKYQENSIRVRELDWRKAWPPDIRSTSDLQTLDRYKYSWTSSDIKEAEESSILLAADVIYIDDLTDSLFNILEKLMSCGSEKVLYLALEKRYNFSLNDLDVVANGYLHFKSYLKSEEECKTLLERGSSCFVGKLIDLDEVPKYVTEYERGEDLEIWQIMYRRSRNITKNW</sequence>
<dbReference type="Pfam" id="PF10294">
    <property type="entry name" value="Methyltransf_16"/>
    <property type="match status" value="1"/>
</dbReference>
<dbReference type="Gene3D" id="3.40.50.150">
    <property type="entry name" value="Vaccinia Virus protein VP39"/>
    <property type="match status" value="1"/>
</dbReference>
<dbReference type="AlphaFoldDB" id="A0AAV9AXY4"/>
<comment type="caution">
    <text evidence="1">The sequence shown here is derived from an EMBL/GenBank/DDBJ whole genome shotgun (WGS) entry which is preliminary data.</text>
</comment>
<organism evidence="1 2">
    <name type="scientific">Acorus gramineus</name>
    <name type="common">Dwarf sweet flag</name>
    <dbReference type="NCBI Taxonomy" id="55184"/>
    <lineage>
        <taxon>Eukaryota</taxon>
        <taxon>Viridiplantae</taxon>
        <taxon>Streptophyta</taxon>
        <taxon>Embryophyta</taxon>
        <taxon>Tracheophyta</taxon>
        <taxon>Spermatophyta</taxon>
        <taxon>Magnoliopsida</taxon>
        <taxon>Liliopsida</taxon>
        <taxon>Acoraceae</taxon>
        <taxon>Acorus</taxon>
    </lineage>
</organism>
<protein>
    <recommendedName>
        <fullName evidence="3">Methyltransferase-like protein 22</fullName>
    </recommendedName>
</protein>
<dbReference type="InterPro" id="IPR029063">
    <property type="entry name" value="SAM-dependent_MTases_sf"/>
</dbReference>
<keyword evidence="2" id="KW-1185">Reference proteome</keyword>
<accession>A0AAV9AXY4</accession>
<dbReference type="EMBL" id="JAUJYN010000006">
    <property type="protein sequence ID" value="KAK1269221.1"/>
    <property type="molecule type" value="Genomic_DNA"/>
</dbReference>